<evidence type="ECO:0000256" key="3">
    <source>
        <dbReference type="ARBA" id="ARBA00023136"/>
    </source>
</evidence>
<name>A0ABW6CGJ6_RAHSY</name>
<dbReference type="InterPro" id="IPR020846">
    <property type="entry name" value="MFS_dom"/>
</dbReference>
<accession>A0ABW6CGJ6</accession>
<keyword evidence="1 4" id="KW-0812">Transmembrane</keyword>
<keyword evidence="7" id="KW-1185">Reference proteome</keyword>
<feature type="transmembrane region" description="Helical" evidence="4">
    <location>
        <begin position="33"/>
        <end position="55"/>
    </location>
</feature>
<protein>
    <submittedName>
        <fullName evidence="6">Glucarate transporter</fullName>
    </submittedName>
</protein>
<dbReference type="InterPro" id="IPR036259">
    <property type="entry name" value="MFS_trans_sf"/>
</dbReference>
<evidence type="ECO:0000256" key="2">
    <source>
        <dbReference type="ARBA" id="ARBA00022989"/>
    </source>
</evidence>
<evidence type="ECO:0000313" key="7">
    <source>
        <dbReference type="Proteomes" id="UP001598201"/>
    </source>
</evidence>
<dbReference type="Gene3D" id="1.20.1250.20">
    <property type="entry name" value="MFS general substrate transporter like domains"/>
    <property type="match status" value="1"/>
</dbReference>
<dbReference type="SUPFAM" id="SSF103473">
    <property type="entry name" value="MFS general substrate transporter"/>
    <property type="match status" value="1"/>
</dbReference>
<dbReference type="RefSeq" id="WP_126124826.1">
    <property type="nucleotide sequence ID" value="NZ_JAADJV010000001.1"/>
</dbReference>
<evidence type="ECO:0000256" key="1">
    <source>
        <dbReference type="ARBA" id="ARBA00022692"/>
    </source>
</evidence>
<keyword evidence="3 4" id="KW-0472">Membrane</keyword>
<proteinExistence type="predicted"/>
<evidence type="ECO:0000313" key="6">
    <source>
        <dbReference type="EMBL" id="MFD3227027.1"/>
    </source>
</evidence>
<comment type="caution">
    <text evidence="6">The sequence shown here is derived from an EMBL/GenBank/DDBJ whole genome shotgun (WGS) entry which is preliminary data.</text>
</comment>
<reference evidence="6 7" key="1">
    <citation type="submission" date="2024-09" db="EMBL/GenBank/DDBJ databases">
        <title>Genomes of Rahnella.</title>
        <authorList>
            <person name="Mnguni F.C."/>
            <person name="Shin G.Y."/>
            <person name="Coutinho T."/>
        </authorList>
    </citation>
    <scope>NUCLEOTIDE SEQUENCE [LARGE SCALE GENOMIC DNA]</scope>
    <source>
        <strain evidence="6 7">20WA0057</strain>
    </source>
</reference>
<keyword evidence="2 4" id="KW-1133">Transmembrane helix</keyword>
<dbReference type="EMBL" id="JBHUCJ010000132">
    <property type="protein sequence ID" value="MFD3227027.1"/>
    <property type="molecule type" value="Genomic_DNA"/>
</dbReference>
<evidence type="ECO:0000256" key="4">
    <source>
        <dbReference type="SAM" id="Phobius"/>
    </source>
</evidence>
<gene>
    <name evidence="6" type="ORF">ACFPK4_26170</name>
</gene>
<feature type="domain" description="Major facilitator superfamily (MFS) profile" evidence="5">
    <location>
        <begin position="1"/>
        <end position="85"/>
    </location>
</feature>
<evidence type="ECO:0000259" key="5">
    <source>
        <dbReference type="PROSITE" id="PS50850"/>
    </source>
</evidence>
<dbReference type="Proteomes" id="UP001598201">
    <property type="component" value="Unassembled WGS sequence"/>
</dbReference>
<organism evidence="6 7">
    <name type="scientific">Rahnella sp. (strain Y9602)</name>
    <dbReference type="NCBI Taxonomy" id="2703885"/>
    <lineage>
        <taxon>Bacteria</taxon>
        <taxon>Pseudomonadati</taxon>
        <taxon>Pseudomonadota</taxon>
        <taxon>Gammaproteobacteria</taxon>
        <taxon>Enterobacterales</taxon>
        <taxon>Yersiniaceae</taxon>
        <taxon>Rahnella</taxon>
    </lineage>
</organism>
<sequence length="96" mass="10109">MTLAFFGKGLPAIGWAVMSDTAPEKMIGLSGGVFNCLGNVAGIITPVVIGYIVAATGSFNLALWFVGAHGLLGMFGYLVVAGKFERMVIRQDTRVK</sequence>
<dbReference type="PROSITE" id="PS50850">
    <property type="entry name" value="MFS"/>
    <property type="match status" value="1"/>
</dbReference>
<feature type="transmembrane region" description="Helical" evidence="4">
    <location>
        <begin position="61"/>
        <end position="80"/>
    </location>
</feature>